<sequence length="1291" mass="139126">MLISSLILGALPLLVVGQRSPTLGLSSGYLNLNIGSSAGVQLVKDSQVLASFKPSSAAAFDFAPFDKLSQRQYNGAPGSTGRRLDMVSGDSAAARKAVTALPVSGSVLASADLTPTLPTSVTSLLTITRSWVRSSTGVLGLRFTLRNKASTAVEVGSLEFPIAFNSIFTDRTATDTNTKCSLIDPYIGADAGFVRVTPLSGTGPVLLITPSGSSKSGLEAWRFLTEPGDSTGNAPYYQSQTFEGYYSWQVHSKAYAEAEWKNVPGGPWNAPSSITIEPGATKEYALDFLVADGVRTIDDRLSQAGRPVAYGIPGYIIPLDTPAKLFLKHTAVVQSLSVSPAGALTWTTNSEGKNGWTGYTITPKSWGRSRLTIQFADGLIQTVHYHVTHSAVQTVSELGDFLTTKQWYEDSSDPFGRSPSIITYDREVNTPVLQDARVWIAGLSDEGGVGGWLAAAMKNAFLPTPAEVAKLERFVSETVWGDLQYSSGSNIYGVKKSVFFYEPAKVPNYGYSTSIGWGNWWSWNKANSDALDRAYDYVHVTALYWSLYRATRNYPSLATKKTWQYYISQALNTVLFATNGRVGYADVGLMGETVFWYLLDDLKREGLAANATLLESRMKSRADRWSREPYPFGSEMAWDSTGQEGVYAWARYFNYGTTAANTVNSILGFMPTVPHWGWNGNARRYWDMIYGAKLQRIERQIHHYGSGLNALPLIAEFISRPTDLYLLQVGFAGLSGPLSNIDQEGFASAAFHSYPDTLKWDAYSGDYGPNFLGHALNTGTFLVNHLNFGWQAFGGIVTSATSTSVSVSPRDTLRRRVYVAPLGALFTLDAGAFDTIQYTISDKSVTLNIIPSAGGSSASAANGRLLVSQPAAVSGIGTLTPSGSYSQDAGAYVIHFSNGRASVTPSHFLLTHNNNSSMFISRIAQAALVLLGALPTYGATIESSSQTKRATICNGYSELCSRTFGNVTYIGTHNSYSVGSNNLAANQDYDVTQQLTDGIRMLQVQAHLQNGAIRLCHTSCLLMDGGLFTEYLKKVKTWLDSNPNEVISILIVNIDNQPASSFAAIYEAASMVDISYAPSTPTVAADQWPTLGTLIDSGKRVLTFMDNSADSTAVPYIIDEFSNIWETAYNVVDNAFPCTLNRTDGTAEGKMGLSNHFLDKYASVLGIQSLVPDKDALNQTNAVSGVGSLGQEVQTCLALNGKHQTFFLVDYYNYGEGSVFQVAATTNGVTYDASKTIAPPITNGGSNSSSSSSPRTSANAAPGMQLVNVSWMAWAGSFLAIGVTLGGIVIF</sequence>
<evidence type="ECO:0000256" key="1">
    <source>
        <dbReference type="SAM" id="Phobius"/>
    </source>
</evidence>
<keyword evidence="1" id="KW-1133">Transmembrane helix</keyword>
<dbReference type="EMBL" id="CP059669">
    <property type="protein sequence ID" value="QRW24862.1"/>
    <property type="molecule type" value="Genomic_DNA"/>
</dbReference>
<gene>
    <name evidence="3" type="ORF">RhiXN_11774</name>
</gene>
<proteinExistence type="predicted"/>
<dbReference type="Pfam" id="PF18951">
    <property type="entry name" value="DUF5695"/>
    <property type="match status" value="1"/>
</dbReference>
<dbReference type="Gene3D" id="3.20.20.190">
    <property type="entry name" value="Phosphatidylinositol (PI) phosphodiesterase"/>
    <property type="match status" value="1"/>
</dbReference>
<dbReference type="SUPFAM" id="SSF51695">
    <property type="entry name" value="PLC-like phosphodiesterases"/>
    <property type="match status" value="1"/>
</dbReference>
<dbReference type="InterPro" id="IPR043750">
    <property type="entry name" value="DUF5695"/>
</dbReference>
<dbReference type="GO" id="GO:0008081">
    <property type="term" value="F:phosphoric diester hydrolase activity"/>
    <property type="evidence" value="ECO:0007669"/>
    <property type="project" value="InterPro"/>
</dbReference>
<keyword evidence="2" id="KW-0732">Signal</keyword>
<dbReference type="RefSeq" id="XP_043185099.1">
    <property type="nucleotide sequence ID" value="XM_043331589.1"/>
</dbReference>
<evidence type="ECO:0000256" key="2">
    <source>
        <dbReference type="SAM" id="SignalP"/>
    </source>
</evidence>
<feature type="signal peptide" evidence="2">
    <location>
        <begin position="1"/>
        <end position="17"/>
    </location>
</feature>
<accession>A0A8H8P5U2</accession>
<dbReference type="Proteomes" id="UP000650533">
    <property type="component" value="Chromosome 12"/>
</dbReference>
<keyword evidence="1" id="KW-0472">Membrane</keyword>
<name>A0A8H8P5U2_9AGAM</name>
<dbReference type="InterPro" id="IPR017946">
    <property type="entry name" value="PLC-like_Pdiesterase_TIM-brl"/>
</dbReference>
<dbReference type="PANTHER" id="PTHR13593">
    <property type="match status" value="1"/>
</dbReference>
<protein>
    <submittedName>
        <fullName evidence="3">Cytoskeleton assembly control protein</fullName>
    </submittedName>
</protein>
<organism evidence="3 4">
    <name type="scientific">Rhizoctonia solani</name>
    <dbReference type="NCBI Taxonomy" id="456999"/>
    <lineage>
        <taxon>Eukaryota</taxon>
        <taxon>Fungi</taxon>
        <taxon>Dikarya</taxon>
        <taxon>Basidiomycota</taxon>
        <taxon>Agaricomycotina</taxon>
        <taxon>Agaricomycetes</taxon>
        <taxon>Cantharellales</taxon>
        <taxon>Ceratobasidiaceae</taxon>
        <taxon>Rhizoctonia</taxon>
    </lineage>
</organism>
<dbReference type="GeneID" id="67034052"/>
<reference evidence="3" key="1">
    <citation type="submission" date="2020-05" db="EMBL/GenBank/DDBJ databases">
        <title>Evolutionary and genomic comparisons of hybrid uninucleate and nonhybrid Rhizoctonia fungi.</title>
        <authorList>
            <person name="Li C."/>
            <person name="Chen X."/>
        </authorList>
    </citation>
    <scope>NUCLEOTIDE SEQUENCE</scope>
    <source>
        <strain evidence="3">AG-1 IA</strain>
    </source>
</reference>
<dbReference type="InterPro" id="IPR051057">
    <property type="entry name" value="PI-PLC_domain"/>
</dbReference>
<dbReference type="Pfam" id="PF26146">
    <property type="entry name" value="PI-PLC_X"/>
    <property type="match status" value="1"/>
</dbReference>
<dbReference type="GO" id="GO:0006629">
    <property type="term" value="P:lipid metabolic process"/>
    <property type="evidence" value="ECO:0007669"/>
    <property type="project" value="InterPro"/>
</dbReference>
<feature type="chain" id="PRO_5034440644" evidence="2">
    <location>
        <begin position="18"/>
        <end position="1291"/>
    </location>
</feature>
<evidence type="ECO:0000313" key="4">
    <source>
        <dbReference type="Proteomes" id="UP000650533"/>
    </source>
</evidence>
<feature type="transmembrane region" description="Helical" evidence="1">
    <location>
        <begin position="1271"/>
        <end position="1290"/>
    </location>
</feature>
<evidence type="ECO:0000313" key="3">
    <source>
        <dbReference type="EMBL" id="QRW24862.1"/>
    </source>
</evidence>
<dbReference type="PANTHER" id="PTHR13593:SF140">
    <property type="entry name" value="PLC-LIKE PHOSPHODIESTERASE"/>
    <property type="match status" value="1"/>
</dbReference>
<dbReference type="KEGG" id="rsx:RhiXN_11774"/>
<keyword evidence="1" id="KW-0812">Transmembrane</keyword>